<reference evidence="4" key="1">
    <citation type="submission" date="2016-10" db="EMBL/GenBank/DDBJ databases">
        <authorList>
            <person name="Varghese N."/>
            <person name="Submissions S."/>
        </authorList>
    </citation>
    <scope>NUCLEOTIDE SEQUENCE [LARGE SCALE GENOMIC DNA]</scope>
    <source>
        <strain evidence="4">DSM 10146</strain>
    </source>
</reference>
<dbReference type="InterPro" id="IPR008928">
    <property type="entry name" value="6-hairpin_glycosidase_sf"/>
</dbReference>
<dbReference type="GO" id="GO:0005975">
    <property type="term" value="P:carbohydrate metabolic process"/>
    <property type="evidence" value="ECO:0007669"/>
    <property type="project" value="InterPro"/>
</dbReference>
<organism evidence="3 4">
    <name type="scientific">Salipiger thiooxidans</name>
    <dbReference type="NCBI Taxonomy" id="282683"/>
    <lineage>
        <taxon>Bacteria</taxon>
        <taxon>Pseudomonadati</taxon>
        <taxon>Pseudomonadota</taxon>
        <taxon>Alphaproteobacteria</taxon>
        <taxon>Rhodobacterales</taxon>
        <taxon>Roseobacteraceae</taxon>
        <taxon>Salipiger</taxon>
    </lineage>
</organism>
<dbReference type="Proteomes" id="UP000198994">
    <property type="component" value="Unassembled WGS sequence"/>
</dbReference>
<dbReference type="EMBL" id="FNAV01000025">
    <property type="protein sequence ID" value="SDF50772.1"/>
    <property type="molecule type" value="Genomic_DNA"/>
</dbReference>
<dbReference type="Gene3D" id="1.50.10.10">
    <property type="match status" value="1"/>
</dbReference>
<dbReference type="STRING" id="282683.SAMN04488105_12526"/>
<sequence>MNETAQTAARLEAWLTEAALPLWTGTGVDAATGTVWEALDHEGRPLEDMQRRLRVQVRQAYCFVMSDDPAHRELALQLFRFAMDRGFDPVTGHLAARLAPDTSILTVLHDLYDMAFMLLAAAALTEAGFDVGADLARLEAELAKLKAPRGWYENTGHSLPRRQNPHMHLFEAMTALYKATGEARFRAMAEECLGLFTGVFLTPDGRVLEFFDEDWTPVAEAEQAIEPGHMAEWVFLVDQFEQVAGVDTGLPLATIFAAALDRRDPSGLLPDVSDPQCGTRRTWPQTEFLKAALVLRRRGGTLPEGADPETVLELMWAQYLDTPVAGGWYDRRAADGALLSDNMPASTFYHIFVAFRLYIGLHGAPEA</sequence>
<gene>
    <name evidence="3" type="ORF">SAMN04488105_12526</name>
</gene>
<protein>
    <submittedName>
        <fullName evidence="3">Mannose-6-phosphate isomerase</fullName>
    </submittedName>
</protein>
<keyword evidence="4" id="KW-1185">Reference proteome</keyword>
<evidence type="ECO:0000313" key="3">
    <source>
        <dbReference type="EMBL" id="SDF50772.1"/>
    </source>
</evidence>
<evidence type="ECO:0000256" key="2">
    <source>
        <dbReference type="ARBA" id="ARBA00023235"/>
    </source>
</evidence>
<evidence type="ECO:0000313" key="4">
    <source>
        <dbReference type="Proteomes" id="UP000198994"/>
    </source>
</evidence>
<dbReference type="GO" id="GO:0016853">
    <property type="term" value="F:isomerase activity"/>
    <property type="evidence" value="ECO:0007669"/>
    <property type="project" value="UniProtKB-KW"/>
</dbReference>
<dbReference type="PANTHER" id="PTHR15108">
    <property type="entry name" value="N-ACYLGLUCOSAMINE-2-EPIMERASE"/>
    <property type="match status" value="1"/>
</dbReference>
<dbReference type="InterPro" id="IPR012341">
    <property type="entry name" value="6hp_glycosidase-like_sf"/>
</dbReference>
<proteinExistence type="inferred from homology"/>
<dbReference type="RefSeq" id="WP_089963765.1">
    <property type="nucleotide sequence ID" value="NZ_FNAV01000025.1"/>
</dbReference>
<dbReference type="OrthoDB" id="9806359at2"/>
<dbReference type="SUPFAM" id="SSF48208">
    <property type="entry name" value="Six-hairpin glycosidases"/>
    <property type="match status" value="1"/>
</dbReference>
<accession>A0A1G7LMN4</accession>
<dbReference type="Pfam" id="PF07221">
    <property type="entry name" value="GlcNAc_2-epim"/>
    <property type="match status" value="1"/>
</dbReference>
<evidence type="ECO:0000256" key="1">
    <source>
        <dbReference type="ARBA" id="ARBA00008558"/>
    </source>
</evidence>
<keyword evidence="2 3" id="KW-0413">Isomerase</keyword>
<dbReference type="InterPro" id="IPR010819">
    <property type="entry name" value="AGE/CE"/>
</dbReference>
<comment type="similarity">
    <text evidence="1">Belongs to the N-acylglucosamine 2-epimerase family.</text>
</comment>
<name>A0A1G7LMN4_9RHOB</name>
<dbReference type="AlphaFoldDB" id="A0A1G7LMN4"/>